<evidence type="ECO:0000256" key="2">
    <source>
        <dbReference type="ARBA" id="ARBA00022692"/>
    </source>
</evidence>
<dbReference type="InterPro" id="IPR035952">
    <property type="entry name" value="Rhomboid-like_sf"/>
</dbReference>
<evidence type="ECO:0000256" key="5">
    <source>
        <dbReference type="SAM" id="Phobius"/>
    </source>
</evidence>
<comment type="caution">
    <text evidence="7">The sequence shown here is derived from an EMBL/GenBank/DDBJ whole genome shotgun (WGS) entry which is preliminary data.</text>
</comment>
<keyword evidence="4 5" id="KW-0472">Membrane</keyword>
<gene>
    <name evidence="7" type="ORF">CCMP2556_LOCUS9246</name>
</gene>
<dbReference type="InterPro" id="IPR022764">
    <property type="entry name" value="Peptidase_S54_rhomboid_dom"/>
</dbReference>
<evidence type="ECO:0000256" key="4">
    <source>
        <dbReference type="ARBA" id="ARBA00023136"/>
    </source>
</evidence>
<keyword evidence="2 5" id="KW-0812">Transmembrane</keyword>
<evidence type="ECO:0000256" key="3">
    <source>
        <dbReference type="ARBA" id="ARBA00022989"/>
    </source>
</evidence>
<evidence type="ECO:0000259" key="6">
    <source>
        <dbReference type="Pfam" id="PF01694"/>
    </source>
</evidence>
<evidence type="ECO:0000313" key="7">
    <source>
        <dbReference type="EMBL" id="CAK9008439.1"/>
    </source>
</evidence>
<dbReference type="SUPFAM" id="SSF144091">
    <property type="entry name" value="Rhomboid-like"/>
    <property type="match status" value="1"/>
</dbReference>
<keyword evidence="8" id="KW-1185">Reference proteome</keyword>
<dbReference type="Proteomes" id="UP001642484">
    <property type="component" value="Unassembled WGS sequence"/>
</dbReference>
<proteinExistence type="predicted"/>
<name>A0ABP0J2F9_9DINO</name>
<keyword evidence="3 5" id="KW-1133">Transmembrane helix</keyword>
<feature type="domain" description="Peptidase S54 rhomboid" evidence="6">
    <location>
        <begin position="87"/>
        <end position="138"/>
    </location>
</feature>
<dbReference type="EMBL" id="CAXAMN010004258">
    <property type="protein sequence ID" value="CAK9008439.1"/>
    <property type="molecule type" value="Genomic_DNA"/>
</dbReference>
<evidence type="ECO:0000313" key="8">
    <source>
        <dbReference type="Proteomes" id="UP001642484"/>
    </source>
</evidence>
<dbReference type="Pfam" id="PF01694">
    <property type="entry name" value="Rhomboid"/>
    <property type="match status" value="1"/>
</dbReference>
<organism evidence="7 8">
    <name type="scientific">Durusdinium trenchii</name>
    <dbReference type="NCBI Taxonomy" id="1381693"/>
    <lineage>
        <taxon>Eukaryota</taxon>
        <taxon>Sar</taxon>
        <taxon>Alveolata</taxon>
        <taxon>Dinophyceae</taxon>
        <taxon>Suessiales</taxon>
        <taxon>Symbiodiniaceae</taxon>
        <taxon>Durusdinium</taxon>
    </lineage>
</organism>
<accession>A0ABP0J2F9</accession>
<dbReference type="Gene3D" id="1.20.1540.10">
    <property type="entry name" value="Rhomboid-like"/>
    <property type="match status" value="1"/>
</dbReference>
<feature type="transmembrane region" description="Helical" evidence="5">
    <location>
        <begin position="37"/>
        <end position="57"/>
    </location>
</feature>
<protein>
    <recommendedName>
        <fullName evidence="6">Peptidase S54 rhomboid domain-containing protein</fullName>
    </recommendedName>
</protein>
<sequence>MVWLKDRFNKCCNWVGSKQDACAGFIASKCSCGNYRLVFNAPVTLWFMSACFLVFAVSDRSELVKNLFRSPVWYEVKNMGVYLATPFRFVLHIFGHGDWNHFLGNMTSLLLVLPLLEEKYKARWLVLITLVNALAASWHDLCVIFKSGIQSLLLYNCRGMFRRSCWTLASHQNEFFHSVNSQQQLHLFLHCNLRGTGDAG</sequence>
<evidence type="ECO:0000256" key="1">
    <source>
        <dbReference type="ARBA" id="ARBA00004141"/>
    </source>
</evidence>
<reference evidence="7 8" key="1">
    <citation type="submission" date="2024-02" db="EMBL/GenBank/DDBJ databases">
        <authorList>
            <person name="Chen Y."/>
            <person name="Shah S."/>
            <person name="Dougan E. K."/>
            <person name="Thang M."/>
            <person name="Chan C."/>
        </authorList>
    </citation>
    <scope>NUCLEOTIDE SEQUENCE [LARGE SCALE GENOMIC DNA]</scope>
</reference>
<comment type="subcellular location">
    <subcellularLocation>
        <location evidence="1">Membrane</location>
        <topology evidence="1">Multi-pass membrane protein</topology>
    </subcellularLocation>
</comment>